<sequence>MGFKEAVRICMQEKYVTFSGRAPRSEYWWFILFTTLVSVVVVGLGVATLNFSTGEPSTLSWIFFGLIGLFYLVVALPMISVTVRRFHDRNLSGWWYLATIVVGAVPYLGFLASIAALIITILRGTPGDNNFGPDPLNPRNSAEVFA</sequence>
<dbReference type="InterPro" id="IPR008523">
    <property type="entry name" value="DUF805"/>
</dbReference>
<dbReference type="PANTHER" id="PTHR34980:SF2">
    <property type="entry name" value="INNER MEMBRANE PROTEIN YHAH-RELATED"/>
    <property type="match status" value="1"/>
</dbReference>
<dbReference type="PANTHER" id="PTHR34980">
    <property type="entry name" value="INNER MEMBRANE PROTEIN-RELATED-RELATED"/>
    <property type="match status" value="1"/>
</dbReference>
<dbReference type="RefSeq" id="WP_074970117.1">
    <property type="nucleotide sequence ID" value="NZ_CBCRYP010000007.1"/>
</dbReference>
<evidence type="ECO:0000256" key="1">
    <source>
        <dbReference type="SAM" id="Phobius"/>
    </source>
</evidence>
<reference evidence="2 3" key="1">
    <citation type="submission" date="2016-10" db="EMBL/GenBank/DDBJ databases">
        <authorList>
            <person name="de Groot N.N."/>
        </authorList>
    </citation>
    <scope>NUCLEOTIDE SEQUENCE [LARGE SCALE GENOMIC DNA]</scope>
    <source>
        <strain evidence="2 3">DSM 8537</strain>
    </source>
</reference>
<dbReference type="GO" id="GO:0005886">
    <property type="term" value="C:plasma membrane"/>
    <property type="evidence" value="ECO:0007669"/>
    <property type="project" value="TreeGrafter"/>
</dbReference>
<feature type="transmembrane region" description="Helical" evidence="1">
    <location>
        <begin position="95"/>
        <end position="122"/>
    </location>
</feature>
<dbReference type="OrthoDB" id="9812349at2"/>
<feature type="transmembrane region" description="Helical" evidence="1">
    <location>
        <begin position="61"/>
        <end position="83"/>
    </location>
</feature>
<feature type="transmembrane region" description="Helical" evidence="1">
    <location>
        <begin position="27"/>
        <end position="49"/>
    </location>
</feature>
<dbReference type="STRING" id="34004.SAMN04488021_1408"/>
<accession>A0A1I3DLE7</accession>
<dbReference type="Proteomes" id="UP000183635">
    <property type="component" value="Unassembled WGS sequence"/>
</dbReference>
<dbReference type="AlphaFoldDB" id="A0A1I3DLE7"/>
<proteinExistence type="predicted"/>
<dbReference type="EMBL" id="FOPU01000040">
    <property type="protein sequence ID" value="SFH87550.1"/>
    <property type="molecule type" value="Genomic_DNA"/>
</dbReference>
<keyword evidence="1" id="KW-0472">Membrane</keyword>
<dbReference type="Pfam" id="PF05656">
    <property type="entry name" value="DUF805"/>
    <property type="match status" value="1"/>
</dbReference>
<name>A0A1I3DLE7_9RHOB</name>
<keyword evidence="3" id="KW-1185">Reference proteome</keyword>
<gene>
    <name evidence="2" type="ORF">SAMN04488021_1408</name>
</gene>
<keyword evidence="1" id="KW-0812">Transmembrane</keyword>
<keyword evidence="1" id="KW-1133">Transmembrane helix</keyword>
<organism evidence="2 3">
    <name type="scientific">Paracoccus aminovorans</name>
    <dbReference type="NCBI Taxonomy" id="34004"/>
    <lineage>
        <taxon>Bacteria</taxon>
        <taxon>Pseudomonadati</taxon>
        <taxon>Pseudomonadota</taxon>
        <taxon>Alphaproteobacteria</taxon>
        <taxon>Rhodobacterales</taxon>
        <taxon>Paracoccaceae</taxon>
        <taxon>Paracoccus</taxon>
    </lineage>
</organism>
<evidence type="ECO:0000313" key="2">
    <source>
        <dbReference type="EMBL" id="SFH87550.1"/>
    </source>
</evidence>
<evidence type="ECO:0000313" key="3">
    <source>
        <dbReference type="Proteomes" id="UP000183635"/>
    </source>
</evidence>
<protein>
    <submittedName>
        <fullName evidence="2">Uncharacterized membrane protein YhaH, DUF805 family</fullName>
    </submittedName>
</protein>